<keyword evidence="3" id="KW-1185">Reference proteome</keyword>
<gene>
    <name evidence="2" type="ORF">E2C06_20195</name>
</gene>
<feature type="region of interest" description="Disordered" evidence="1">
    <location>
        <begin position="29"/>
        <end position="85"/>
    </location>
</feature>
<comment type="caution">
    <text evidence="2">The sequence shown here is derived from an EMBL/GenBank/DDBJ whole genome shotgun (WGS) entry which is preliminary data.</text>
</comment>
<proteinExistence type="predicted"/>
<feature type="compositionally biased region" description="Polar residues" evidence="1">
    <location>
        <begin position="29"/>
        <end position="52"/>
    </location>
</feature>
<dbReference type="AlphaFoldDB" id="A0A4R5QCF6"/>
<evidence type="ECO:0000313" key="2">
    <source>
        <dbReference type="EMBL" id="TDH60820.1"/>
    </source>
</evidence>
<dbReference type="EMBL" id="SMSJ01000031">
    <property type="protein sequence ID" value="TDH60820.1"/>
    <property type="molecule type" value="Genomic_DNA"/>
</dbReference>
<accession>A0A4R5QCF6</accession>
<sequence length="85" mass="9409">MIRHRSIGVVILTALMARDRMMCEDASVQQVDRSGANNTTPPWINQRPSIRRSQVGHPLPAGPQRQALAHGPSVTCDEVQSGHWE</sequence>
<protein>
    <submittedName>
        <fullName evidence="2">Uncharacterized protein</fullName>
    </submittedName>
</protein>
<name>A0A4R5QCF6_9PROT</name>
<evidence type="ECO:0000313" key="3">
    <source>
        <dbReference type="Proteomes" id="UP000295096"/>
    </source>
</evidence>
<evidence type="ECO:0000256" key="1">
    <source>
        <dbReference type="SAM" id="MobiDB-lite"/>
    </source>
</evidence>
<dbReference type="Proteomes" id="UP000295096">
    <property type="component" value="Unassembled WGS sequence"/>
</dbReference>
<reference evidence="2 3" key="1">
    <citation type="journal article" date="2016" name="J. Microbiol.">
        <title>Dankookia rubra gen. nov., sp. nov., an alphaproteobacterium isolated from sediment of a shallow stream.</title>
        <authorList>
            <person name="Kim W.H."/>
            <person name="Kim D.H."/>
            <person name="Kang K."/>
            <person name="Ahn T.Y."/>
        </authorList>
    </citation>
    <scope>NUCLEOTIDE SEQUENCE [LARGE SCALE GENOMIC DNA]</scope>
    <source>
        <strain evidence="2 3">JCM30602</strain>
    </source>
</reference>
<dbReference type="RefSeq" id="WP_133290419.1">
    <property type="nucleotide sequence ID" value="NZ_SMSJ01000031.1"/>
</dbReference>
<organism evidence="2 3">
    <name type="scientific">Dankookia rubra</name>
    <dbReference type="NCBI Taxonomy" id="1442381"/>
    <lineage>
        <taxon>Bacteria</taxon>
        <taxon>Pseudomonadati</taxon>
        <taxon>Pseudomonadota</taxon>
        <taxon>Alphaproteobacteria</taxon>
        <taxon>Acetobacterales</taxon>
        <taxon>Roseomonadaceae</taxon>
        <taxon>Dankookia</taxon>
    </lineage>
</organism>